<reference evidence="1 2" key="1">
    <citation type="submission" date="2019-06" db="EMBL/GenBank/DDBJ databases">
        <authorList>
            <person name="Palmer J.M."/>
        </authorList>
    </citation>
    <scope>NUCLEOTIDE SEQUENCE [LARGE SCALE GENOMIC DNA]</scope>
    <source>
        <strain evidence="1 2">TWF102</strain>
    </source>
</reference>
<dbReference type="AlphaFoldDB" id="A0A7C8J2U1"/>
<proteinExistence type="predicted"/>
<evidence type="ECO:0000313" key="1">
    <source>
        <dbReference type="EMBL" id="KAF3090210.1"/>
    </source>
</evidence>
<protein>
    <submittedName>
        <fullName evidence="1">Uncharacterized protein</fullName>
    </submittedName>
</protein>
<dbReference type="EMBL" id="WIQW01000062">
    <property type="protein sequence ID" value="KAF3090210.1"/>
    <property type="molecule type" value="Genomic_DNA"/>
</dbReference>
<dbReference type="Proteomes" id="UP000475325">
    <property type="component" value="Unassembled WGS sequence"/>
</dbReference>
<accession>A0A7C8J2U1</accession>
<evidence type="ECO:0000313" key="2">
    <source>
        <dbReference type="Proteomes" id="UP000475325"/>
    </source>
</evidence>
<sequence length="113" mass="12600">MSLMSTSPTFIWQNQHIFHPEISGFPKMDMPSISNDSIGRASGTFDSIDFRKDDKDEEADKAYGGVYKSVLQHLKHRFAVAKAISLCNIPSAKPGQALYLLPFRIHVSTGDRS</sequence>
<name>A0A7C8J2U1_ORBOL</name>
<organism evidence="1 2">
    <name type="scientific">Orbilia oligospora</name>
    <name type="common">Nematode-trapping fungus</name>
    <name type="synonym">Arthrobotrys oligospora</name>
    <dbReference type="NCBI Taxonomy" id="2813651"/>
    <lineage>
        <taxon>Eukaryota</taxon>
        <taxon>Fungi</taxon>
        <taxon>Dikarya</taxon>
        <taxon>Ascomycota</taxon>
        <taxon>Pezizomycotina</taxon>
        <taxon>Orbiliomycetes</taxon>
        <taxon>Orbiliales</taxon>
        <taxon>Orbiliaceae</taxon>
        <taxon>Orbilia</taxon>
    </lineage>
</organism>
<comment type="caution">
    <text evidence="1">The sequence shown here is derived from an EMBL/GenBank/DDBJ whole genome shotgun (WGS) entry which is preliminary data.</text>
</comment>
<gene>
    <name evidence="1" type="ORF">TWF102_009424</name>
</gene>